<comment type="caution">
    <text evidence="2">The sequence shown here is derived from an EMBL/GenBank/DDBJ whole genome shotgun (WGS) entry which is preliminary data.</text>
</comment>
<evidence type="ECO:0000313" key="2">
    <source>
        <dbReference type="EMBL" id="GAA3887859.1"/>
    </source>
</evidence>
<organism evidence="2 3">
    <name type="scientific">Sphingomonas limnosediminicola</name>
    <dbReference type="NCBI Taxonomy" id="940133"/>
    <lineage>
        <taxon>Bacteria</taxon>
        <taxon>Pseudomonadati</taxon>
        <taxon>Pseudomonadota</taxon>
        <taxon>Alphaproteobacteria</taxon>
        <taxon>Sphingomonadales</taxon>
        <taxon>Sphingomonadaceae</taxon>
        <taxon>Sphingomonas</taxon>
    </lineage>
</organism>
<feature type="domain" description="Fe/B12 periplasmic-binding" evidence="1">
    <location>
        <begin position="17"/>
        <end position="140"/>
    </location>
</feature>
<reference evidence="3" key="1">
    <citation type="journal article" date="2019" name="Int. J. Syst. Evol. Microbiol.">
        <title>The Global Catalogue of Microorganisms (GCM) 10K type strain sequencing project: providing services to taxonomists for standard genome sequencing and annotation.</title>
        <authorList>
            <consortium name="The Broad Institute Genomics Platform"/>
            <consortium name="The Broad Institute Genome Sequencing Center for Infectious Disease"/>
            <person name="Wu L."/>
            <person name="Ma J."/>
        </authorList>
    </citation>
    <scope>NUCLEOTIDE SEQUENCE [LARGE SCALE GENOMIC DNA]</scope>
    <source>
        <strain evidence="3">JCM 17543</strain>
    </source>
</reference>
<dbReference type="EMBL" id="BAABBM010000001">
    <property type="protein sequence ID" value="GAA3887859.1"/>
    <property type="molecule type" value="Genomic_DNA"/>
</dbReference>
<dbReference type="Pfam" id="PF01497">
    <property type="entry name" value="Peripla_BP_2"/>
    <property type="match status" value="1"/>
</dbReference>
<dbReference type="InterPro" id="IPR002491">
    <property type="entry name" value="ABC_transptr_periplasmic_BD"/>
</dbReference>
<proteinExistence type="predicted"/>
<dbReference type="Proteomes" id="UP001500827">
    <property type="component" value="Unassembled WGS sequence"/>
</dbReference>
<dbReference type="CDD" id="cd00636">
    <property type="entry name" value="TroA-like"/>
    <property type="match status" value="1"/>
</dbReference>
<sequence length="251" mass="27151">MAASAFLLASAAAAKFASLNLCTDEYLLLLGRPVQIVSVSFLSQEPLESRLWTSARHFKGNRGSIEEVLTLKPTVIMTMGGGGRATALIAGRLHIQALDLPYATDLAGVARNLRTVATALGDGRRAEPWVARLKQLEASAPRRAVDSIWISGRGDSLTAGSLGTQWLRLAGLQQRSLPGGKATLETLLTKPPTLLIKSDYRSGQMSGGNRWLDNPIVRRSGSRQVSTDGRPWTCLGPLMIGEIERLRRLVR</sequence>
<evidence type="ECO:0000259" key="1">
    <source>
        <dbReference type="Pfam" id="PF01497"/>
    </source>
</evidence>
<gene>
    <name evidence="2" type="ORF">GCM10022276_03690</name>
</gene>
<accession>A0ABP7KVB8</accession>
<protein>
    <submittedName>
        <fullName evidence="2">ABC transporter substrate-binding protein</fullName>
    </submittedName>
</protein>
<name>A0ABP7KVB8_9SPHN</name>
<keyword evidence="3" id="KW-1185">Reference proteome</keyword>
<dbReference type="RefSeq" id="WP_344697992.1">
    <property type="nucleotide sequence ID" value="NZ_BAABBM010000001.1"/>
</dbReference>
<dbReference type="SUPFAM" id="SSF53807">
    <property type="entry name" value="Helical backbone' metal receptor"/>
    <property type="match status" value="1"/>
</dbReference>
<dbReference type="Gene3D" id="3.40.50.1980">
    <property type="entry name" value="Nitrogenase molybdenum iron protein domain"/>
    <property type="match status" value="1"/>
</dbReference>
<evidence type="ECO:0000313" key="3">
    <source>
        <dbReference type="Proteomes" id="UP001500827"/>
    </source>
</evidence>